<comment type="subunit">
    <text evidence="7">Consists of a catalytic RNA component (M1 or rnpB) and a protein subunit.</text>
</comment>
<dbReference type="NCBIfam" id="TIGR00188">
    <property type="entry name" value="rnpA"/>
    <property type="match status" value="1"/>
</dbReference>
<dbReference type="EMBL" id="RPEM01000014">
    <property type="protein sequence ID" value="TGD41875.1"/>
    <property type="molecule type" value="Genomic_DNA"/>
</dbReference>
<comment type="catalytic activity">
    <reaction evidence="7">
        <text>Endonucleolytic cleavage of RNA, removing 5'-extranucleotides from tRNA precursor.</text>
        <dbReference type="EC" id="3.1.26.5"/>
    </reaction>
</comment>
<reference evidence="9 10" key="1">
    <citation type="submission" date="2018-11" db="EMBL/GenBank/DDBJ databases">
        <title>Tabrizicola sp. isolated from sediment of alpine lake.</title>
        <authorList>
            <person name="Liu Z."/>
        </authorList>
    </citation>
    <scope>NUCLEOTIDE SEQUENCE [LARGE SCALE GENOMIC DNA]</scope>
    <source>
        <strain evidence="9 10">DRYC-M-16</strain>
    </source>
</reference>
<dbReference type="HAMAP" id="MF_00227">
    <property type="entry name" value="RNase_P"/>
    <property type="match status" value="1"/>
</dbReference>
<evidence type="ECO:0000256" key="8">
    <source>
        <dbReference type="NCBIfam" id="TIGR00188"/>
    </source>
</evidence>
<evidence type="ECO:0000313" key="9">
    <source>
        <dbReference type="EMBL" id="TGD41875.1"/>
    </source>
</evidence>
<dbReference type="PANTHER" id="PTHR33992:SF1">
    <property type="entry name" value="RIBONUCLEASE P PROTEIN COMPONENT"/>
    <property type="match status" value="1"/>
</dbReference>
<evidence type="ECO:0000256" key="3">
    <source>
        <dbReference type="ARBA" id="ARBA00022722"/>
    </source>
</evidence>
<keyword evidence="3 7" id="KW-0540">Nuclease</keyword>
<comment type="caution">
    <text evidence="9">The sequence shown here is derived from an EMBL/GenBank/DDBJ whole genome shotgun (WGS) entry which is preliminary data.</text>
</comment>
<organism evidence="9 10">
    <name type="scientific">Pseudotabrizicola sediminis</name>
    <dbReference type="NCBI Taxonomy" id="2486418"/>
    <lineage>
        <taxon>Bacteria</taxon>
        <taxon>Pseudomonadati</taxon>
        <taxon>Pseudomonadota</taxon>
        <taxon>Alphaproteobacteria</taxon>
        <taxon>Rhodobacterales</taxon>
        <taxon>Paracoccaceae</taxon>
        <taxon>Pseudotabrizicola</taxon>
    </lineage>
</organism>
<dbReference type="PROSITE" id="PS00648">
    <property type="entry name" value="RIBONUCLEASE_P"/>
    <property type="match status" value="1"/>
</dbReference>
<dbReference type="Proteomes" id="UP000297741">
    <property type="component" value="Unassembled WGS sequence"/>
</dbReference>
<keyword evidence="2 7" id="KW-0819">tRNA processing</keyword>
<evidence type="ECO:0000256" key="2">
    <source>
        <dbReference type="ARBA" id="ARBA00022694"/>
    </source>
</evidence>
<evidence type="ECO:0000256" key="6">
    <source>
        <dbReference type="ARBA" id="ARBA00022884"/>
    </source>
</evidence>
<dbReference type="InterPro" id="IPR020568">
    <property type="entry name" value="Ribosomal_Su5_D2-typ_SF"/>
</dbReference>
<comment type="function">
    <text evidence="1 7">RNaseP catalyzes the removal of the 5'-leader sequence from pre-tRNA to produce the mature 5'-terminus. It can also cleave other RNA substrates such as 4.5S RNA. The protein component plays an auxiliary but essential role in vivo by binding to the 5'-leader sequence and broadening the substrate specificity of the ribozyme.</text>
</comment>
<gene>
    <name evidence="7 9" type="primary">rnpA</name>
    <name evidence="9" type="ORF">EEB11_16775</name>
</gene>
<name>A0ABY2KMC8_9RHOB</name>
<protein>
    <recommendedName>
        <fullName evidence="7 8">Ribonuclease P protein component</fullName>
        <shortName evidence="7">RNase P protein</shortName>
        <shortName evidence="7">RNaseP protein</shortName>
        <ecNumber evidence="7 8">3.1.26.5</ecNumber>
    </recommendedName>
    <alternativeName>
        <fullName evidence="7">Protein C5</fullName>
    </alternativeName>
</protein>
<dbReference type="PANTHER" id="PTHR33992">
    <property type="entry name" value="RIBONUCLEASE P PROTEIN COMPONENT"/>
    <property type="match status" value="1"/>
</dbReference>
<dbReference type="Pfam" id="PF00825">
    <property type="entry name" value="Ribonuclease_P"/>
    <property type="match status" value="1"/>
</dbReference>
<evidence type="ECO:0000256" key="7">
    <source>
        <dbReference type="HAMAP-Rule" id="MF_00227"/>
    </source>
</evidence>
<comment type="similarity">
    <text evidence="7">Belongs to the RnpA family.</text>
</comment>
<keyword evidence="5 7" id="KW-0378">Hydrolase</keyword>
<dbReference type="EC" id="3.1.26.5" evidence="7 8"/>
<dbReference type="InterPro" id="IPR000100">
    <property type="entry name" value="RNase_P"/>
</dbReference>
<dbReference type="SUPFAM" id="SSF54211">
    <property type="entry name" value="Ribosomal protein S5 domain 2-like"/>
    <property type="match status" value="1"/>
</dbReference>
<dbReference type="InterPro" id="IPR020539">
    <property type="entry name" value="RNase_P_CS"/>
</dbReference>
<dbReference type="InterPro" id="IPR014721">
    <property type="entry name" value="Ribsml_uS5_D2-typ_fold_subgr"/>
</dbReference>
<accession>A0ABY2KMC8</accession>
<sequence length="137" mass="14950">MTPPEEMGQGITAEVPIAPPAVSFCITTMRHRPEFLRTASARRQGAGGFLVQARFRADGKPGVQVGFTASKKIGNAVFRNRAKRRLREVARAVLPHLAQPGWDYVLVARPGVTVDRPFAQLLIDLETALRAIHGARA</sequence>
<keyword evidence="6 7" id="KW-0694">RNA-binding</keyword>
<evidence type="ECO:0000256" key="1">
    <source>
        <dbReference type="ARBA" id="ARBA00002663"/>
    </source>
</evidence>
<dbReference type="Gene3D" id="3.30.230.10">
    <property type="match status" value="1"/>
</dbReference>
<evidence type="ECO:0000256" key="5">
    <source>
        <dbReference type="ARBA" id="ARBA00022801"/>
    </source>
</evidence>
<keyword evidence="10" id="KW-1185">Reference proteome</keyword>
<evidence type="ECO:0000256" key="4">
    <source>
        <dbReference type="ARBA" id="ARBA00022759"/>
    </source>
</evidence>
<evidence type="ECO:0000313" key="10">
    <source>
        <dbReference type="Proteomes" id="UP000297741"/>
    </source>
</evidence>
<dbReference type="GO" id="GO:0004526">
    <property type="term" value="F:ribonuclease P activity"/>
    <property type="evidence" value="ECO:0007669"/>
    <property type="project" value="UniProtKB-EC"/>
</dbReference>
<proteinExistence type="inferred from homology"/>
<keyword evidence="4 7" id="KW-0255">Endonuclease</keyword>